<proteinExistence type="predicted"/>
<keyword evidence="4" id="KW-0223">Dioxygenase</keyword>
<evidence type="ECO:0000256" key="4">
    <source>
        <dbReference type="ARBA" id="ARBA00022964"/>
    </source>
</evidence>
<comment type="cofactor">
    <cofactor evidence="1">
        <name>L-ascorbate</name>
        <dbReference type="ChEBI" id="CHEBI:38290"/>
    </cofactor>
</comment>
<evidence type="ECO:0000256" key="5">
    <source>
        <dbReference type="ARBA" id="ARBA00023002"/>
    </source>
</evidence>
<evidence type="ECO:0000256" key="2">
    <source>
        <dbReference type="ARBA" id="ARBA00022723"/>
    </source>
</evidence>
<keyword evidence="3" id="KW-0847">Vitamin C</keyword>
<evidence type="ECO:0000256" key="3">
    <source>
        <dbReference type="ARBA" id="ARBA00022896"/>
    </source>
</evidence>
<dbReference type="EMBL" id="JARBDR010000921">
    <property type="protein sequence ID" value="KAJ8298973.1"/>
    <property type="molecule type" value="Genomic_DNA"/>
</dbReference>
<feature type="domain" description="Prolyl 4-hydroxylase alpha subunit" evidence="7">
    <location>
        <begin position="40"/>
        <end position="216"/>
    </location>
</feature>
<evidence type="ECO:0000256" key="1">
    <source>
        <dbReference type="ARBA" id="ARBA00001961"/>
    </source>
</evidence>
<dbReference type="PANTHER" id="PTHR10869">
    <property type="entry name" value="PROLYL 4-HYDROXYLASE ALPHA SUBUNIT"/>
    <property type="match status" value="1"/>
</dbReference>
<evidence type="ECO:0000313" key="8">
    <source>
        <dbReference type="EMBL" id="KAJ8298973.1"/>
    </source>
</evidence>
<gene>
    <name evidence="8" type="ORF">KUTeg_023033</name>
</gene>
<sequence length="240" mass="27543">MGCDTLNIIFIQTYTGNSNKMAGSGIQKEVLSLPHCWQEKLAFVLHNVFTEKECQHYIDFCESKGFEVALVNCGGGRQVSRPDIRNSSRCIWDSEEEATKIWKRIKKYVPDVWSNRDVMGLNERLRVLRYDPGEYFLPHLDGSYIRDNGETSYITIQIYLNQGFEGGSTTFMSFDEKEKVEVVPKTGSVLIFQHDILHEGSLLIKGRKYAIRTDVMYSSETRDKKKKKGIISSLFNRGDS</sequence>
<dbReference type="InterPro" id="IPR045054">
    <property type="entry name" value="P4HA-like"/>
</dbReference>
<reference evidence="8 9" key="1">
    <citation type="submission" date="2022-12" db="EMBL/GenBank/DDBJ databases">
        <title>Chromosome-level genome of Tegillarca granosa.</title>
        <authorList>
            <person name="Kim J."/>
        </authorList>
    </citation>
    <scope>NUCLEOTIDE SEQUENCE [LARGE SCALE GENOMIC DNA]</scope>
    <source>
        <strain evidence="8">Teg-2019</strain>
        <tissue evidence="8">Adductor muscle</tissue>
    </source>
</reference>
<comment type="caution">
    <text evidence="8">The sequence shown here is derived from an EMBL/GenBank/DDBJ whole genome shotgun (WGS) entry which is preliminary data.</text>
</comment>
<dbReference type="InterPro" id="IPR006620">
    <property type="entry name" value="Pro_4_hyd_alph"/>
</dbReference>
<accession>A0ABQ9E0H3</accession>
<dbReference type="Gene3D" id="2.60.120.620">
    <property type="entry name" value="q2cbj1_9rhob like domain"/>
    <property type="match status" value="1"/>
</dbReference>
<dbReference type="Proteomes" id="UP001217089">
    <property type="component" value="Unassembled WGS sequence"/>
</dbReference>
<evidence type="ECO:0000313" key="9">
    <source>
        <dbReference type="Proteomes" id="UP001217089"/>
    </source>
</evidence>
<evidence type="ECO:0000259" key="7">
    <source>
        <dbReference type="SMART" id="SM00702"/>
    </source>
</evidence>
<keyword evidence="5" id="KW-0560">Oxidoreductase</keyword>
<name>A0ABQ9E0H3_TEGGR</name>
<keyword evidence="9" id="KW-1185">Reference proteome</keyword>
<dbReference type="PANTHER" id="PTHR10869:SF241">
    <property type="entry name" value="FE2OG DIOXYGENASE DOMAIN-CONTAINING PROTEIN"/>
    <property type="match status" value="1"/>
</dbReference>
<dbReference type="SMART" id="SM00702">
    <property type="entry name" value="P4Hc"/>
    <property type="match status" value="1"/>
</dbReference>
<keyword evidence="6" id="KW-0408">Iron</keyword>
<dbReference type="SUPFAM" id="SSF51197">
    <property type="entry name" value="Clavaminate synthase-like"/>
    <property type="match status" value="1"/>
</dbReference>
<dbReference type="InterPro" id="IPR044862">
    <property type="entry name" value="Pro_4_hyd_alph_FE2OG_OXY"/>
</dbReference>
<evidence type="ECO:0000256" key="6">
    <source>
        <dbReference type="ARBA" id="ARBA00023004"/>
    </source>
</evidence>
<keyword evidence="2" id="KW-0479">Metal-binding</keyword>
<organism evidence="8 9">
    <name type="scientific">Tegillarca granosa</name>
    <name type="common">Malaysian cockle</name>
    <name type="synonym">Anadara granosa</name>
    <dbReference type="NCBI Taxonomy" id="220873"/>
    <lineage>
        <taxon>Eukaryota</taxon>
        <taxon>Metazoa</taxon>
        <taxon>Spiralia</taxon>
        <taxon>Lophotrochozoa</taxon>
        <taxon>Mollusca</taxon>
        <taxon>Bivalvia</taxon>
        <taxon>Autobranchia</taxon>
        <taxon>Pteriomorphia</taxon>
        <taxon>Arcoida</taxon>
        <taxon>Arcoidea</taxon>
        <taxon>Arcidae</taxon>
        <taxon>Tegillarca</taxon>
    </lineage>
</organism>
<dbReference type="Pfam" id="PF13640">
    <property type="entry name" value="2OG-FeII_Oxy_3"/>
    <property type="match status" value="1"/>
</dbReference>
<protein>
    <recommendedName>
        <fullName evidence="7">Prolyl 4-hydroxylase alpha subunit domain-containing protein</fullName>
    </recommendedName>
</protein>